<dbReference type="HAMAP" id="MF_00185">
    <property type="entry name" value="IPP_trans"/>
    <property type="match status" value="1"/>
</dbReference>
<dbReference type="RefSeq" id="WP_123807430.1">
    <property type="nucleotide sequence ID" value="NZ_RKRK01000002.1"/>
</dbReference>
<evidence type="ECO:0000256" key="12">
    <source>
        <dbReference type="RuleBase" id="RU003784"/>
    </source>
</evidence>
<feature type="compositionally biased region" description="Basic and acidic residues" evidence="14">
    <location>
        <begin position="18"/>
        <end position="36"/>
    </location>
</feature>
<dbReference type="GO" id="GO:0052381">
    <property type="term" value="F:tRNA dimethylallyltransferase activity"/>
    <property type="evidence" value="ECO:0007669"/>
    <property type="project" value="UniProtKB-UniRule"/>
</dbReference>
<dbReference type="Gene3D" id="1.10.20.140">
    <property type="match status" value="1"/>
</dbReference>
<evidence type="ECO:0000256" key="11">
    <source>
        <dbReference type="RuleBase" id="RU003783"/>
    </source>
</evidence>
<organism evidence="15 16">
    <name type="scientific">Abyssicoccus albus</name>
    <dbReference type="NCBI Taxonomy" id="1817405"/>
    <lineage>
        <taxon>Bacteria</taxon>
        <taxon>Bacillati</taxon>
        <taxon>Bacillota</taxon>
        <taxon>Bacilli</taxon>
        <taxon>Bacillales</taxon>
        <taxon>Abyssicoccaceae</taxon>
    </lineage>
</organism>
<evidence type="ECO:0000256" key="7">
    <source>
        <dbReference type="ARBA" id="ARBA00022840"/>
    </source>
</evidence>
<gene>
    <name evidence="10" type="primary">miaA</name>
    <name evidence="15" type="ORF">EDD62_0544</name>
</gene>
<evidence type="ECO:0000256" key="6">
    <source>
        <dbReference type="ARBA" id="ARBA00022741"/>
    </source>
</evidence>
<dbReference type="PANTHER" id="PTHR11088">
    <property type="entry name" value="TRNA DIMETHYLALLYLTRANSFERASE"/>
    <property type="match status" value="1"/>
</dbReference>
<dbReference type="EMBL" id="RKRK01000002">
    <property type="protein sequence ID" value="RPF57908.1"/>
    <property type="molecule type" value="Genomic_DNA"/>
</dbReference>
<keyword evidence="5 10" id="KW-0819">tRNA processing</keyword>
<evidence type="ECO:0000256" key="9">
    <source>
        <dbReference type="ARBA" id="ARBA00049563"/>
    </source>
</evidence>
<dbReference type="Proteomes" id="UP000277108">
    <property type="component" value="Unassembled WGS sequence"/>
</dbReference>
<evidence type="ECO:0000313" key="16">
    <source>
        <dbReference type="Proteomes" id="UP000277108"/>
    </source>
</evidence>
<dbReference type="InterPro" id="IPR039657">
    <property type="entry name" value="Dimethylallyltransferase"/>
</dbReference>
<dbReference type="AlphaFoldDB" id="A0A3N5C6E9"/>
<sequence>MSNLNFNRVYNNTNNTKDQLKSENDVHHDQHKETHEQSDSIPIICIIGPTAVGKTELSIRLAKTLNGEIINADAYQIYKYMDIGTAKPTVAEREGIAHYLIDEYMPDETYNVAIFQQKAEHYIDLIHSKGKVPIIVGGTGLYMKSLLYTFPLKQDEDEVLKEQIRQQLAALSNAELFEQLKSIDFEAAQTIHPNNRKRVIRAIEYMTIHGESITNATKQTVLNDRYKPLLIGLNTDRDVLYDRINRRIDIMINDGLFSEVYSLYDQYKNSTSFQAIGYKEWTPFIKCIEEDGIIEQSISGLSSKLYKSNLSSQSNHYINKIVTDNFMLNNVLIELKQSIINQIKQNTRKFAKRQLTYFHNQFSVMWLDPFDEILYNKLIQESIEKFKKGEY</sequence>
<evidence type="ECO:0000256" key="14">
    <source>
        <dbReference type="SAM" id="MobiDB-lite"/>
    </source>
</evidence>
<evidence type="ECO:0000256" key="8">
    <source>
        <dbReference type="ARBA" id="ARBA00022842"/>
    </source>
</evidence>
<comment type="subunit">
    <text evidence="10">Monomer.</text>
</comment>
<comment type="function">
    <text evidence="2 10 12">Catalyzes the transfer of a dimethylallyl group onto the adenine at position 37 in tRNAs that read codons beginning with uridine, leading to the formation of N6-(dimethylallyl)adenosine (i(6)A).</text>
</comment>
<dbReference type="SUPFAM" id="SSF52540">
    <property type="entry name" value="P-loop containing nucleoside triphosphate hydrolases"/>
    <property type="match status" value="2"/>
</dbReference>
<keyword evidence="7 10" id="KW-0067">ATP-binding</keyword>
<feature type="region of interest" description="Disordered" evidence="14">
    <location>
        <begin position="1"/>
        <end position="36"/>
    </location>
</feature>
<dbReference type="PANTHER" id="PTHR11088:SF60">
    <property type="entry name" value="TRNA DIMETHYLALLYLTRANSFERASE"/>
    <property type="match status" value="1"/>
</dbReference>
<comment type="similarity">
    <text evidence="3 10 13">Belongs to the IPP transferase family.</text>
</comment>
<comment type="cofactor">
    <cofactor evidence="1 10">
        <name>Mg(2+)</name>
        <dbReference type="ChEBI" id="CHEBI:18420"/>
    </cofactor>
</comment>
<dbReference type="InterPro" id="IPR027417">
    <property type="entry name" value="P-loop_NTPase"/>
</dbReference>
<feature type="compositionally biased region" description="Low complexity" evidence="14">
    <location>
        <begin position="1"/>
        <end position="15"/>
    </location>
</feature>
<accession>A0A3N5C6E9</accession>
<dbReference type="NCBIfam" id="TIGR00174">
    <property type="entry name" value="miaA"/>
    <property type="match status" value="1"/>
</dbReference>
<keyword evidence="6 10" id="KW-0547">Nucleotide-binding</keyword>
<keyword evidence="16" id="KW-1185">Reference proteome</keyword>
<evidence type="ECO:0000256" key="13">
    <source>
        <dbReference type="RuleBase" id="RU003785"/>
    </source>
</evidence>
<proteinExistence type="inferred from homology"/>
<comment type="caution">
    <text evidence="15">The sequence shown here is derived from an EMBL/GenBank/DDBJ whole genome shotgun (WGS) entry which is preliminary data.</text>
</comment>
<feature type="binding site" evidence="10">
    <location>
        <begin position="50"/>
        <end position="55"/>
    </location>
    <ligand>
        <name>substrate</name>
    </ligand>
</feature>
<dbReference type="EC" id="2.5.1.75" evidence="10"/>
<name>A0A3N5C6E9_9BACL</name>
<evidence type="ECO:0000256" key="1">
    <source>
        <dbReference type="ARBA" id="ARBA00001946"/>
    </source>
</evidence>
<feature type="site" description="Interaction with substrate tRNA" evidence="10">
    <location>
        <position position="165"/>
    </location>
</feature>
<dbReference type="OrthoDB" id="9776390at2"/>
<feature type="site" description="Interaction with substrate tRNA" evidence="10">
    <location>
        <position position="139"/>
    </location>
</feature>
<keyword evidence="4 10" id="KW-0808">Transferase</keyword>
<evidence type="ECO:0000256" key="2">
    <source>
        <dbReference type="ARBA" id="ARBA00003213"/>
    </source>
</evidence>
<evidence type="ECO:0000313" key="15">
    <source>
        <dbReference type="EMBL" id="RPF57908.1"/>
    </source>
</evidence>
<dbReference type="InterPro" id="IPR018022">
    <property type="entry name" value="IPT"/>
</dbReference>
<evidence type="ECO:0000256" key="10">
    <source>
        <dbReference type="HAMAP-Rule" id="MF_00185"/>
    </source>
</evidence>
<evidence type="ECO:0000256" key="4">
    <source>
        <dbReference type="ARBA" id="ARBA00022679"/>
    </source>
</evidence>
<feature type="binding site" evidence="10">
    <location>
        <begin position="48"/>
        <end position="55"/>
    </location>
    <ligand>
        <name>ATP</name>
        <dbReference type="ChEBI" id="CHEBI:30616"/>
    </ligand>
</feature>
<dbReference type="Gene3D" id="3.40.50.300">
    <property type="entry name" value="P-loop containing nucleotide triphosphate hydrolases"/>
    <property type="match status" value="1"/>
</dbReference>
<protein>
    <recommendedName>
        <fullName evidence="10">tRNA dimethylallyltransferase</fullName>
        <ecNumber evidence="10">2.5.1.75</ecNumber>
    </recommendedName>
    <alternativeName>
        <fullName evidence="10">Dimethylallyl diphosphate:tRNA dimethylallyltransferase</fullName>
        <shortName evidence="10">DMAPP:tRNA dimethylallyltransferase</shortName>
        <shortName evidence="10">DMATase</shortName>
    </alternativeName>
    <alternativeName>
        <fullName evidence="10">Isopentenyl-diphosphate:tRNA isopentenyltransferase</fullName>
        <shortName evidence="10">IPP transferase</shortName>
        <shortName evidence="10">IPPT</shortName>
        <shortName evidence="10">IPTase</shortName>
    </alternativeName>
</protein>
<keyword evidence="8 10" id="KW-0460">Magnesium</keyword>
<evidence type="ECO:0000256" key="5">
    <source>
        <dbReference type="ARBA" id="ARBA00022694"/>
    </source>
</evidence>
<dbReference type="GO" id="GO:0006400">
    <property type="term" value="P:tRNA modification"/>
    <property type="evidence" value="ECO:0007669"/>
    <property type="project" value="TreeGrafter"/>
</dbReference>
<reference evidence="15 16" key="1">
    <citation type="submission" date="2018-11" db="EMBL/GenBank/DDBJ databases">
        <title>Genomic Encyclopedia of Type Strains, Phase IV (KMG-IV): sequencing the most valuable type-strain genomes for metagenomic binning, comparative biology and taxonomic classification.</title>
        <authorList>
            <person name="Goeker M."/>
        </authorList>
    </citation>
    <scope>NUCLEOTIDE SEQUENCE [LARGE SCALE GENOMIC DNA]</scope>
    <source>
        <strain evidence="15 16">DSM 29158</strain>
    </source>
</reference>
<comment type="catalytic activity">
    <reaction evidence="9 10 11">
        <text>adenosine(37) in tRNA + dimethylallyl diphosphate = N(6)-dimethylallyladenosine(37) in tRNA + diphosphate</text>
        <dbReference type="Rhea" id="RHEA:26482"/>
        <dbReference type="Rhea" id="RHEA-COMP:10162"/>
        <dbReference type="Rhea" id="RHEA-COMP:10375"/>
        <dbReference type="ChEBI" id="CHEBI:33019"/>
        <dbReference type="ChEBI" id="CHEBI:57623"/>
        <dbReference type="ChEBI" id="CHEBI:74411"/>
        <dbReference type="ChEBI" id="CHEBI:74415"/>
        <dbReference type="EC" id="2.5.1.75"/>
    </reaction>
</comment>
<comment type="caution">
    <text evidence="10">Lacks conserved residue(s) required for the propagation of feature annotation.</text>
</comment>
<dbReference type="Pfam" id="PF01715">
    <property type="entry name" value="IPPT"/>
    <property type="match status" value="1"/>
</dbReference>
<evidence type="ECO:0000256" key="3">
    <source>
        <dbReference type="ARBA" id="ARBA00005842"/>
    </source>
</evidence>
<dbReference type="GO" id="GO:0005524">
    <property type="term" value="F:ATP binding"/>
    <property type="evidence" value="ECO:0007669"/>
    <property type="project" value="UniProtKB-UniRule"/>
</dbReference>